<dbReference type="AlphaFoldDB" id="D0IAN4"/>
<comment type="subunit">
    <text evidence="9">The complex is composed of two ATP-binding proteins (BtuD), two transmembrane proteins (BtuC) and a solute-binding protein (BtuF).</text>
</comment>
<comment type="function">
    <text evidence="9">Part of the ABC transporter complex BtuCDF involved in vitamin B12 import. Involved in the translocation of the substrate across the membrane.</text>
</comment>
<evidence type="ECO:0000256" key="3">
    <source>
        <dbReference type="ARBA" id="ARBA00022448"/>
    </source>
</evidence>
<dbReference type="Proteomes" id="UP000003604">
    <property type="component" value="Unassembled WGS sequence"/>
</dbReference>
<name>D0IAN4_GRIHO</name>
<dbReference type="SUPFAM" id="SSF81345">
    <property type="entry name" value="ABC transporter involved in vitamin B12 uptake, BtuC"/>
    <property type="match status" value="1"/>
</dbReference>
<keyword evidence="7 9" id="KW-1133">Transmembrane helix</keyword>
<comment type="subcellular location">
    <subcellularLocation>
        <location evidence="1 9">Cell membrane</location>
        <topology evidence="1 9">Multi-pass membrane protein</topology>
    </subcellularLocation>
</comment>
<dbReference type="GO" id="GO:0005886">
    <property type="term" value="C:plasma membrane"/>
    <property type="evidence" value="ECO:0007669"/>
    <property type="project" value="UniProtKB-SubCell"/>
</dbReference>
<keyword evidence="8 9" id="KW-0472">Membrane</keyword>
<evidence type="ECO:0000256" key="9">
    <source>
        <dbReference type="HAMAP-Rule" id="MF_01004"/>
    </source>
</evidence>
<dbReference type="PANTHER" id="PTHR30472:SF29">
    <property type="entry name" value="VITAMIN B12 IMPORT SYSTEM PERMEASE PROTEIN BTUC"/>
    <property type="match status" value="1"/>
</dbReference>
<keyword evidence="11" id="KW-1185">Reference proteome</keyword>
<keyword evidence="3 9" id="KW-0813">Transport</keyword>
<feature type="transmembrane region" description="Helical" evidence="9">
    <location>
        <begin position="282"/>
        <end position="301"/>
    </location>
</feature>
<dbReference type="FunFam" id="1.10.3470.10:FF:000001">
    <property type="entry name" value="Vitamin B12 ABC transporter permease BtuC"/>
    <property type="match status" value="1"/>
</dbReference>
<feature type="transmembrane region" description="Helical" evidence="9">
    <location>
        <begin position="194"/>
        <end position="214"/>
    </location>
</feature>
<gene>
    <name evidence="9" type="primary">btuC</name>
    <name evidence="10" type="ORF">VHA_002811</name>
</gene>
<reference evidence="10 11" key="1">
    <citation type="submission" date="2009-10" db="EMBL/GenBank/DDBJ databases">
        <authorList>
            <consortium name="Los Alamos National Laboratory (LANL)"/>
            <consortium name="National Microbial Pathogen Data Resource (NMPDR)"/>
            <person name="Saunders E.H."/>
            <person name="Munk A.C."/>
            <person name="Tapia R."/>
            <person name="Green L."/>
            <person name="Rogers Y."/>
            <person name="Detter J.C."/>
            <person name="Bruce D."/>
            <person name="Brettin T.S."/>
            <person name="Colwell R.R."/>
            <person name="Huq A."/>
            <person name="Grim C.J."/>
            <person name="Hasan N.A."/>
            <person name="Bartels D."/>
            <person name="Vonstein V."/>
        </authorList>
    </citation>
    <scope>NUCLEOTIDE SEQUENCE [LARGE SCALE GENOMIC DNA]</scope>
    <source>
        <strain evidence="10 11">CIP 101886</strain>
    </source>
</reference>
<keyword evidence="6 9" id="KW-0812">Transmembrane</keyword>
<evidence type="ECO:0000256" key="8">
    <source>
        <dbReference type="ARBA" id="ARBA00023136"/>
    </source>
</evidence>
<evidence type="ECO:0000256" key="6">
    <source>
        <dbReference type="ARBA" id="ARBA00022692"/>
    </source>
</evidence>
<evidence type="ECO:0000256" key="4">
    <source>
        <dbReference type="ARBA" id="ARBA00022475"/>
    </source>
</evidence>
<sequence length="333" mass="35905">MNPKTMQLFQLAKRHERRWHAAFIVSLCLLFVGAFVSLSVGEIWISPFSFGSALEQQLLVELRVPRVIAAVLIGASLAVSGGVLQVLLGNPLAEPGVLGISGGSSLALVVTMFLFPVFATPYGLMASAMLGALAFTTILVMLARRRAMSTARLLLIGVALGILSGAIVTWAFYFSSDLNLRQLMYWLMGSLSGVHWSQLILAILMVPAVIWLCFQGKKLDLMMLGDVQARQLGLNINALRWQLILMVSLLVGASVAMAGVIGFVGLVVPHFLRLWFGTENRFLLPLSAISGASLMLAADTIGRMAIAEAELPVGAVTTTIGAPLFIWMLLRRV</sequence>
<dbReference type="GO" id="GO:0090482">
    <property type="term" value="F:vitamin transmembrane transporter activity"/>
    <property type="evidence" value="ECO:0007669"/>
    <property type="project" value="UniProtKB-UniRule"/>
</dbReference>
<organism evidence="10 11">
    <name type="scientific">Grimontia hollisae CIP 101886</name>
    <dbReference type="NCBI Taxonomy" id="675812"/>
    <lineage>
        <taxon>Bacteria</taxon>
        <taxon>Pseudomonadati</taxon>
        <taxon>Pseudomonadota</taxon>
        <taxon>Gammaproteobacteria</taxon>
        <taxon>Vibrionales</taxon>
        <taxon>Vibrionaceae</taxon>
        <taxon>Grimontia</taxon>
    </lineage>
</organism>
<dbReference type="CDD" id="cd06550">
    <property type="entry name" value="TM_ABC_iron-siderophores_like"/>
    <property type="match status" value="1"/>
</dbReference>
<evidence type="ECO:0000256" key="1">
    <source>
        <dbReference type="ARBA" id="ARBA00004651"/>
    </source>
</evidence>
<protein>
    <recommendedName>
        <fullName evidence="9">Vitamin B12 import system permease protein BtuC</fullName>
    </recommendedName>
</protein>
<proteinExistence type="inferred from homology"/>
<evidence type="ECO:0000313" key="10">
    <source>
        <dbReference type="EMBL" id="EEY70952.1"/>
    </source>
</evidence>
<dbReference type="InterPro" id="IPR037294">
    <property type="entry name" value="ABC_BtuC-like"/>
</dbReference>
<dbReference type="Gene3D" id="1.10.3470.10">
    <property type="entry name" value="ABC transporter involved in vitamin B12 uptake, BtuC"/>
    <property type="match status" value="1"/>
</dbReference>
<dbReference type="PANTHER" id="PTHR30472">
    <property type="entry name" value="FERRIC ENTEROBACTIN TRANSPORT SYSTEM PERMEASE PROTEIN"/>
    <property type="match status" value="1"/>
</dbReference>
<dbReference type="EMBL" id="ADAQ01000013">
    <property type="protein sequence ID" value="EEY70952.1"/>
    <property type="molecule type" value="Genomic_DNA"/>
</dbReference>
<comment type="caution">
    <text evidence="10">The sequence shown here is derived from an EMBL/GenBank/DDBJ whole genome shotgun (WGS) entry which is preliminary data.</text>
</comment>
<feature type="transmembrane region" description="Helical" evidence="9">
    <location>
        <begin position="96"/>
        <end position="118"/>
    </location>
</feature>
<keyword evidence="5" id="KW-0997">Cell inner membrane</keyword>
<feature type="transmembrane region" description="Helical" evidence="9">
    <location>
        <begin position="21"/>
        <end position="47"/>
    </location>
</feature>
<dbReference type="InterPro" id="IPR000522">
    <property type="entry name" value="ABC_transptr_permease_BtuC"/>
</dbReference>
<evidence type="ECO:0000256" key="7">
    <source>
        <dbReference type="ARBA" id="ARBA00022989"/>
    </source>
</evidence>
<dbReference type="InterPro" id="IPR023691">
    <property type="entry name" value="ABC_transptr_BtuC"/>
</dbReference>
<feature type="transmembrane region" description="Helical" evidence="9">
    <location>
        <begin position="243"/>
        <end position="276"/>
    </location>
</feature>
<dbReference type="GO" id="GO:0015889">
    <property type="term" value="P:cobalamin transport"/>
    <property type="evidence" value="ECO:0007669"/>
    <property type="project" value="UniProtKB-UniRule"/>
</dbReference>
<comment type="similarity">
    <text evidence="2 9">Belongs to the binding-protein-dependent transport system permease family. FecCD subfamily.</text>
</comment>
<feature type="transmembrane region" description="Helical" evidence="9">
    <location>
        <begin position="67"/>
        <end position="89"/>
    </location>
</feature>
<accession>D0IAN4</accession>
<feature type="transmembrane region" description="Helical" evidence="9">
    <location>
        <begin position="154"/>
        <end position="174"/>
    </location>
</feature>
<dbReference type="NCBIfam" id="NF003001">
    <property type="entry name" value="PRK03784.1"/>
    <property type="match status" value="1"/>
</dbReference>
<evidence type="ECO:0000313" key="11">
    <source>
        <dbReference type="Proteomes" id="UP000003604"/>
    </source>
</evidence>
<evidence type="ECO:0000256" key="2">
    <source>
        <dbReference type="ARBA" id="ARBA00007935"/>
    </source>
</evidence>
<dbReference type="Pfam" id="PF01032">
    <property type="entry name" value="FecCD"/>
    <property type="match status" value="1"/>
</dbReference>
<dbReference type="HAMAP" id="MF_01004">
    <property type="entry name" value="BtuC"/>
    <property type="match status" value="1"/>
</dbReference>
<keyword evidence="4 9" id="KW-1003">Cell membrane</keyword>
<feature type="transmembrane region" description="Helical" evidence="9">
    <location>
        <begin position="313"/>
        <end position="330"/>
    </location>
</feature>
<dbReference type="eggNOG" id="COG4139">
    <property type="taxonomic scope" value="Bacteria"/>
</dbReference>
<feature type="transmembrane region" description="Helical" evidence="9">
    <location>
        <begin position="124"/>
        <end position="142"/>
    </location>
</feature>
<evidence type="ECO:0000256" key="5">
    <source>
        <dbReference type="ARBA" id="ARBA00022519"/>
    </source>
</evidence>